<evidence type="ECO:0000256" key="2">
    <source>
        <dbReference type="ARBA" id="ARBA00008142"/>
    </source>
</evidence>
<evidence type="ECO:0000313" key="15">
    <source>
        <dbReference type="Proteomes" id="UP001166286"/>
    </source>
</evidence>
<dbReference type="InterPro" id="IPR001564">
    <property type="entry name" value="Nucleoside_diP_kinase"/>
</dbReference>
<evidence type="ECO:0000256" key="9">
    <source>
        <dbReference type="PROSITE-ProRule" id="PRU00706"/>
    </source>
</evidence>
<feature type="binding site" evidence="9">
    <location>
        <position position="101"/>
    </location>
    <ligand>
        <name>ATP</name>
        <dbReference type="ChEBI" id="CHEBI:30616"/>
    </ligand>
</feature>
<comment type="catalytic activity">
    <reaction evidence="11">
        <text>a 2'-deoxyribonucleoside 5'-diphosphate + ATP = a 2'-deoxyribonucleoside 5'-triphosphate + ADP</text>
        <dbReference type="Rhea" id="RHEA:44640"/>
        <dbReference type="ChEBI" id="CHEBI:30616"/>
        <dbReference type="ChEBI" id="CHEBI:61560"/>
        <dbReference type="ChEBI" id="CHEBI:73316"/>
        <dbReference type="ChEBI" id="CHEBI:456216"/>
        <dbReference type="EC" id="2.7.4.6"/>
    </reaction>
</comment>
<keyword evidence="7 11" id="KW-0418">Kinase</keyword>
<evidence type="ECO:0000256" key="1">
    <source>
        <dbReference type="ARBA" id="ARBA00001946"/>
    </source>
</evidence>
<keyword evidence="15" id="KW-1185">Reference proteome</keyword>
<dbReference type="GO" id="GO:0006228">
    <property type="term" value="P:UTP biosynthetic process"/>
    <property type="evidence" value="ECO:0007669"/>
    <property type="project" value="InterPro"/>
</dbReference>
<dbReference type="PROSITE" id="PS00469">
    <property type="entry name" value="NDPK"/>
    <property type="match status" value="1"/>
</dbReference>
<feature type="active site" description="Pros-phosphohistidine intermediate" evidence="9">
    <location>
        <position position="159"/>
    </location>
</feature>
<dbReference type="FunFam" id="3.30.70.141:FF:000002">
    <property type="entry name" value="Nucleoside diphosphate kinase"/>
    <property type="match status" value="1"/>
</dbReference>
<sequence>MEDKNDESPTQEPPIYKRLNPKTAAYLRQSNKARAEKEKFEAMSDEKTFIAIKPDGVQRGLVGEIISRFEKRGYKLVAMKLVSPSKEHLEKHYEDLSDKPFYKGLVTYMLSGPICAMVWQGREAVKTGRTLLGATNPLASAPGTIRGDFAIDVGRNVCHGSDAVESAKKEIDLWFKPEEVLNYKQAQHEWIYEK</sequence>
<gene>
    <name evidence="14" type="ORF">JMJ35_006891</name>
</gene>
<dbReference type="NCBIfam" id="NF001908">
    <property type="entry name" value="PRK00668.1"/>
    <property type="match status" value="1"/>
</dbReference>
<dbReference type="InterPro" id="IPR036850">
    <property type="entry name" value="NDK-like_dom_sf"/>
</dbReference>
<dbReference type="GO" id="GO:0006241">
    <property type="term" value="P:CTP biosynthetic process"/>
    <property type="evidence" value="ECO:0007669"/>
    <property type="project" value="InterPro"/>
</dbReference>
<dbReference type="SUPFAM" id="SSF54919">
    <property type="entry name" value="Nucleoside diphosphate kinase, NDK"/>
    <property type="match status" value="1"/>
</dbReference>
<evidence type="ECO:0000256" key="4">
    <source>
        <dbReference type="ARBA" id="ARBA00017632"/>
    </source>
</evidence>
<dbReference type="GO" id="GO:0004550">
    <property type="term" value="F:nucleoside diphosphate kinase activity"/>
    <property type="evidence" value="ECO:0007669"/>
    <property type="project" value="UniProtKB-EC"/>
</dbReference>
<comment type="cofactor">
    <cofactor evidence="1">
        <name>Mg(2+)</name>
        <dbReference type="ChEBI" id="CHEBI:18420"/>
    </cofactor>
</comment>
<feature type="binding site" evidence="9">
    <location>
        <position position="156"/>
    </location>
    <ligand>
        <name>ATP</name>
        <dbReference type="ChEBI" id="CHEBI:30616"/>
    </ligand>
</feature>
<dbReference type="CDD" id="cd04413">
    <property type="entry name" value="NDPk_I"/>
    <property type="match status" value="1"/>
</dbReference>
<dbReference type="Pfam" id="PF00334">
    <property type="entry name" value="NDK"/>
    <property type="match status" value="1"/>
</dbReference>
<keyword evidence="8 11" id="KW-0067">ATP-binding</keyword>
<dbReference type="HAMAP" id="MF_00451">
    <property type="entry name" value="NDP_kinase"/>
    <property type="match status" value="1"/>
</dbReference>
<feature type="region of interest" description="Disordered" evidence="12">
    <location>
        <begin position="1"/>
        <end position="21"/>
    </location>
</feature>
<comment type="caution">
    <text evidence="14">The sequence shown here is derived from an EMBL/GenBank/DDBJ whole genome shotgun (WGS) entry which is preliminary data.</text>
</comment>
<reference evidence="14" key="1">
    <citation type="submission" date="2023-03" db="EMBL/GenBank/DDBJ databases">
        <title>Complete genome of Cladonia borealis.</title>
        <authorList>
            <person name="Park H."/>
        </authorList>
    </citation>
    <scope>NUCLEOTIDE SEQUENCE</scope>
    <source>
        <strain evidence="14">ANT050790</strain>
    </source>
</reference>
<evidence type="ECO:0000256" key="3">
    <source>
        <dbReference type="ARBA" id="ARBA00012966"/>
    </source>
</evidence>
<evidence type="ECO:0000256" key="11">
    <source>
        <dbReference type="RuleBase" id="RU004013"/>
    </source>
</evidence>
<dbReference type="Gene3D" id="3.30.70.141">
    <property type="entry name" value="Nucleoside diphosphate kinase-like domain"/>
    <property type="match status" value="1"/>
</dbReference>
<evidence type="ECO:0000256" key="5">
    <source>
        <dbReference type="ARBA" id="ARBA00022679"/>
    </source>
</evidence>
<dbReference type="InterPro" id="IPR023005">
    <property type="entry name" value="Nucleoside_diP_kinase_AS"/>
</dbReference>
<dbReference type="EMBL" id="JAFEKC020000015">
    <property type="protein sequence ID" value="KAK0510459.1"/>
    <property type="molecule type" value="Genomic_DNA"/>
</dbReference>
<dbReference type="SMART" id="SM00562">
    <property type="entry name" value="NDK"/>
    <property type="match status" value="1"/>
</dbReference>
<dbReference type="GO" id="GO:0006183">
    <property type="term" value="P:GTP biosynthetic process"/>
    <property type="evidence" value="ECO:0007669"/>
    <property type="project" value="InterPro"/>
</dbReference>
<dbReference type="InterPro" id="IPR034907">
    <property type="entry name" value="NDK-like_dom"/>
</dbReference>
<evidence type="ECO:0000256" key="12">
    <source>
        <dbReference type="SAM" id="MobiDB-lite"/>
    </source>
</evidence>
<organism evidence="14 15">
    <name type="scientific">Cladonia borealis</name>
    <dbReference type="NCBI Taxonomy" id="184061"/>
    <lineage>
        <taxon>Eukaryota</taxon>
        <taxon>Fungi</taxon>
        <taxon>Dikarya</taxon>
        <taxon>Ascomycota</taxon>
        <taxon>Pezizomycotina</taxon>
        <taxon>Lecanoromycetes</taxon>
        <taxon>OSLEUM clade</taxon>
        <taxon>Lecanoromycetidae</taxon>
        <taxon>Lecanorales</taxon>
        <taxon>Lecanorineae</taxon>
        <taxon>Cladoniaceae</taxon>
        <taxon>Cladonia</taxon>
    </lineage>
</organism>
<dbReference type="GO" id="GO:0005524">
    <property type="term" value="F:ATP binding"/>
    <property type="evidence" value="ECO:0007669"/>
    <property type="project" value="UniProtKB-KW"/>
</dbReference>
<evidence type="ECO:0000313" key="14">
    <source>
        <dbReference type="EMBL" id="KAK0510459.1"/>
    </source>
</evidence>
<evidence type="ECO:0000256" key="10">
    <source>
        <dbReference type="RuleBase" id="RU004011"/>
    </source>
</evidence>
<comment type="similarity">
    <text evidence="2 9 10">Belongs to the NDK family.</text>
</comment>
<dbReference type="Proteomes" id="UP001166286">
    <property type="component" value="Unassembled WGS sequence"/>
</dbReference>
<feature type="binding site" evidence="9">
    <location>
        <position position="135"/>
    </location>
    <ligand>
        <name>ATP</name>
        <dbReference type="ChEBI" id="CHEBI:30616"/>
    </ligand>
</feature>
<keyword evidence="5 11" id="KW-0808">Transferase</keyword>
<proteinExistence type="inferred from homology"/>
<evidence type="ECO:0000256" key="8">
    <source>
        <dbReference type="ARBA" id="ARBA00022840"/>
    </source>
</evidence>
<feature type="binding site" evidence="9">
    <location>
        <position position="53"/>
    </location>
    <ligand>
        <name>ATP</name>
        <dbReference type="ChEBI" id="CHEBI:30616"/>
    </ligand>
</feature>
<accession>A0AA39QY50</accession>
<feature type="binding site" evidence="9">
    <location>
        <position position="146"/>
    </location>
    <ligand>
        <name>ATP</name>
        <dbReference type="ChEBI" id="CHEBI:30616"/>
    </ligand>
</feature>
<feature type="binding site" evidence="9">
    <location>
        <position position="129"/>
    </location>
    <ligand>
        <name>ATP</name>
        <dbReference type="ChEBI" id="CHEBI:30616"/>
    </ligand>
</feature>
<evidence type="ECO:0000259" key="13">
    <source>
        <dbReference type="SMART" id="SM00562"/>
    </source>
</evidence>
<evidence type="ECO:0000256" key="7">
    <source>
        <dbReference type="ARBA" id="ARBA00022777"/>
    </source>
</evidence>
<dbReference type="EC" id="2.7.4.6" evidence="3 11"/>
<name>A0AA39QY50_9LECA</name>
<dbReference type="PROSITE" id="PS51374">
    <property type="entry name" value="NDPK_LIKE"/>
    <property type="match status" value="1"/>
</dbReference>
<keyword evidence="6 11" id="KW-0547">Nucleotide-binding</keyword>
<evidence type="ECO:0000256" key="6">
    <source>
        <dbReference type="ARBA" id="ARBA00022741"/>
    </source>
</evidence>
<dbReference type="PRINTS" id="PR01243">
    <property type="entry name" value="NUCDPKINASE"/>
</dbReference>
<dbReference type="PANTHER" id="PTHR11349">
    <property type="entry name" value="NUCLEOSIDE DIPHOSPHATE KINASE"/>
    <property type="match status" value="1"/>
</dbReference>
<feature type="domain" description="Nucleoside diphosphate kinase-like" evidence="13">
    <location>
        <begin position="45"/>
        <end position="182"/>
    </location>
</feature>
<protein>
    <recommendedName>
        <fullName evidence="4 11">Nucleoside diphosphate kinase</fullName>
        <ecNumber evidence="3 11">2.7.4.6</ecNumber>
    </recommendedName>
</protein>
<dbReference type="AlphaFoldDB" id="A0AA39QY50"/>